<dbReference type="Proteomes" id="UP001597343">
    <property type="component" value="Unassembled WGS sequence"/>
</dbReference>
<protein>
    <submittedName>
        <fullName evidence="2">GNAT family N-acetyltransferase</fullName>
        <ecNumber evidence="2">2.3.1.-</ecNumber>
    </submittedName>
</protein>
<sequence length="166" mass="19182">MVELSQALPEQDSFLFDLYASTRRAELQAWGWDEQMQQQFLQMQWTAQQRSYAMQYPAADHSLILYRNLQVGRLLVARSDEEIVLVDIALLPDFQNIGIGAFLIRQLQEEAAASARPLRLSVLSTNPARRLYDRTGFVQTAENGLHIRMEWLAPQVSKPSHYNDMR</sequence>
<dbReference type="InterPro" id="IPR016181">
    <property type="entry name" value="Acyl_CoA_acyltransferase"/>
</dbReference>
<reference evidence="3" key="1">
    <citation type="journal article" date="2019" name="Int. J. Syst. Evol. Microbiol.">
        <title>The Global Catalogue of Microorganisms (GCM) 10K type strain sequencing project: providing services to taxonomists for standard genome sequencing and annotation.</title>
        <authorList>
            <consortium name="The Broad Institute Genomics Platform"/>
            <consortium name="The Broad Institute Genome Sequencing Center for Infectious Disease"/>
            <person name="Wu L."/>
            <person name="Ma J."/>
        </authorList>
    </citation>
    <scope>NUCLEOTIDE SEQUENCE [LARGE SCALE GENOMIC DNA]</scope>
    <source>
        <strain evidence="3">CGMCC 1.13574</strain>
    </source>
</reference>
<comment type="caution">
    <text evidence="2">The sequence shown here is derived from an EMBL/GenBank/DDBJ whole genome shotgun (WGS) entry which is preliminary data.</text>
</comment>
<accession>A0ABW4ZVI3</accession>
<dbReference type="RefSeq" id="WP_386045617.1">
    <property type="nucleotide sequence ID" value="NZ_JBHUIO010000005.1"/>
</dbReference>
<name>A0ABW4ZVI3_9BACL</name>
<proteinExistence type="predicted"/>
<evidence type="ECO:0000313" key="3">
    <source>
        <dbReference type="Proteomes" id="UP001597343"/>
    </source>
</evidence>
<evidence type="ECO:0000259" key="1">
    <source>
        <dbReference type="PROSITE" id="PS51186"/>
    </source>
</evidence>
<organism evidence="2 3">
    <name type="scientific">Tumebacillus lipolyticus</name>
    <dbReference type="NCBI Taxonomy" id="1280370"/>
    <lineage>
        <taxon>Bacteria</taxon>
        <taxon>Bacillati</taxon>
        <taxon>Bacillota</taxon>
        <taxon>Bacilli</taxon>
        <taxon>Bacillales</taxon>
        <taxon>Alicyclobacillaceae</taxon>
        <taxon>Tumebacillus</taxon>
    </lineage>
</organism>
<dbReference type="EMBL" id="JBHUIO010000005">
    <property type="protein sequence ID" value="MFD2170018.1"/>
    <property type="molecule type" value="Genomic_DNA"/>
</dbReference>
<feature type="domain" description="N-acetyltransferase" evidence="1">
    <location>
        <begin position="2"/>
        <end position="154"/>
    </location>
</feature>
<evidence type="ECO:0000313" key="2">
    <source>
        <dbReference type="EMBL" id="MFD2170018.1"/>
    </source>
</evidence>
<keyword evidence="3" id="KW-1185">Reference proteome</keyword>
<dbReference type="InterPro" id="IPR000182">
    <property type="entry name" value="GNAT_dom"/>
</dbReference>
<dbReference type="PROSITE" id="PS51186">
    <property type="entry name" value="GNAT"/>
    <property type="match status" value="1"/>
</dbReference>
<gene>
    <name evidence="2" type="ORF">ACFSOY_08415</name>
</gene>
<dbReference type="Pfam" id="PF13508">
    <property type="entry name" value="Acetyltransf_7"/>
    <property type="match status" value="1"/>
</dbReference>
<dbReference type="Gene3D" id="3.40.630.30">
    <property type="match status" value="1"/>
</dbReference>
<dbReference type="SUPFAM" id="SSF55729">
    <property type="entry name" value="Acyl-CoA N-acyltransferases (Nat)"/>
    <property type="match status" value="1"/>
</dbReference>
<dbReference type="GO" id="GO:0016746">
    <property type="term" value="F:acyltransferase activity"/>
    <property type="evidence" value="ECO:0007669"/>
    <property type="project" value="UniProtKB-KW"/>
</dbReference>
<keyword evidence="2" id="KW-0012">Acyltransferase</keyword>
<dbReference type="EC" id="2.3.1.-" evidence="2"/>
<keyword evidence="2" id="KW-0808">Transferase</keyword>